<reference evidence="2" key="1">
    <citation type="journal article" date="2019" name="Int. J. Syst. Evol. Microbiol.">
        <title>The Global Catalogue of Microorganisms (GCM) 10K type strain sequencing project: providing services to taxonomists for standard genome sequencing and annotation.</title>
        <authorList>
            <consortium name="The Broad Institute Genomics Platform"/>
            <consortium name="The Broad Institute Genome Sequencing Center for Infectious Disease"/>
            <person name="Wu L."/>
            <person name="Ma J."/>
        </authorList>
    </citation>
    <scope>NUCLEOTIDE SEQUENCE [LARGE SCALE GENOMIC DNA]</scope>
    <source>
        <strain evidence="2">CECT 7956</strain>
    </source>
</reference>
<sequence length="42" mass="4638">MKEEKEETIIAPKKTWVEPKIEMLHIDGSTNALNDGRAGGIS</sequence>
<evidence type="ECO:0000313" key="1">
    <source>
        <dbReference type="EMBL" id="MFC3812649.1"/>
    </source>
</evidence>
<name>A0ABV7YZB3_9BACT</name>
<proteinExistence type="predicted"/>
<dbReference type="RefSeq" id="WP_379839537.1">
    <property type="nucleotide sequence ID" value="NZ_JBHRYQ010000001.1"/>
</dbReference>
<gene>
    <name evidence="1" type="ORF">ACFOOI_18450</name>
</gene>
<dbReference type="EMBL" id="JBHRYQ010000001">
    <property type="protein sequence ID" value="MFC3812649.1"/>
    <property type="molecule type" value="Genomic_DNA"/>
</dbReference>
<keyword evidence="2" id="KW-1185">Reference proteome</keyword>
<evidence type="ECO:0008006" key="3">
    <source>
        <dbReference type="Google" id="ProtNLM"/>
    </source>
</evidence>
<dbReference type="Proteomes" id="UP001595616">
    <property type="component" value="Unassembled WGS sequence"/>
</dbReference>
<comment type="caution">
    <text evidence="1">The sequence shown here is derived from an EMBL/GenBank/DDBJ whole genome shotgun (WGS) entry which is preliminary data.</text>
</comment>
<organism evidence="1 2">
    <name type="scientific">Lacihabitans lacunae</name>
    <dbReference type="NCBI Taxonomy" id="1028214"/>
    <lineage>
        <taxon>Bacteria</taxon>
        <taxon>Pseudomonadati</taxon>
        <taxon>Bacteroidota</taxon>
        <taxon>Cytophagia</taxon>
        <taxon>Cytophagales</taxon>
        <taxon>Leadbetterellaceae</taxon>
        <taxon>Lacihabitans</taxon>
    </lineage>
</organism>
<evidence type="ECO:0000313" key="2">
    <source>
        <dbReference type="Proteomes" id="UP001595616"/>
    </source>
</evidence>
<protein>
    <recommendedName>
        <fullName evidence="3">Paeninodin family lasso peptide</fullName>
    </recommendedName>
</protein>
<accession>A0ABV7YZB3</accession>